<keyword evidence="3" id="KW-1185">Reference proteome</keyword>
<feature type="region of interest" description="Disordered" evidence="1">
    <location>
        <begin position="28"/>
        <end position="59"/>
    </location>
</feature>
<proteinExistence type="predicted"/>
<dbReference type="EMBL" id="VSRR010018985">
    <property type="protein sequence ID" value="MPC61826.1"/>
    <property type="molecule type" value="Genomic_DNA"/>
</dbReference>
<evidence type="ECO:0000256" key="1">
    <source>
        <dbReference type="SAM" id="MobiDB-lite"/>
    </source>
</evidence>
<name>A0A5B7GVZ6_PORTR</name>
<dbReference type="AlphaFoldDB" id="A0A5B7GVZ6"/>
<evidence type="ECO:0000313" key="2">
    <source>
        <dbReference type="EMBL" id="MPC61826.1"/>
    </source>
</evidence>
<sequence>MALLCFHHAQKIMMRDDARLDDFSMTSLPNKHYRRTKEDGKSRHQRVSHPRQAAPTPASWCRRSAQLDLHLASLQSHGDDCDQPASPVVIKQRFLQNLPRSLPVTRFHEGITSVPSLSCT</sequence>
<reference evidence="2 3" key="1">
    <citation type="submission" date="2019-05" db="EMBL/GenBank/DDBJ databases">
        <title>Another draft genome of Portunus trituberculatus and its Hox gene families provides insights of decapod evolution.</title>
        <authorList>
            <person name="Jeong J.-H."/>
            <person name="Song I."/>
            <person name="Kim S."/>
            <person name="Choi T."/>
            <person name="Kim D."/>
            <person name="Ryu S."/>
            <person name="Kim W."/>
        </authorList>
    </citation>
    <scope>NUCLEOTIDE SEQUENCE [LARGE SCALE GENOMIC DNA]</scope>
    <source>
        <tissue evidence="2">Muscle</tissue>
    </source>
</reference>
<protein>
    <submittedName>
        <fullName evidence="2">Uncharacterized protein</fullName>
    </submittedName>
</protein>
<dbReference type="Proteomes" id="UP000324222">
    <property type="component" value="Unassembled WGS sequence"/>
</dbReference>
<organism evidence="2 3">
    <name type="scientific">Portunus trituberculatus</name>
    <name type="common">Swimming crab</name>
    <name type="synonym">Neptunus trituberculatus</name>
    <dbReference type="NCBI Taxonomy" id="210409"/>
    <lineage>
        <taxon>Eukaryota</taxon>
        <taxon>Metazoa</taxon>
        <taxon>Ecdysozoa</taxon>
        <taxon>Arthropoda</taxon>
        <taxon>Crustacea</taxon>
        <taxon>Multicrustacea</taxon>
        <taxon>Malacostraca</taxon>
        <taxon>Eumalacostraca</taxon>
        <taxon>Eucarida</taxon>
        <taxon>Decapoda</taxon>
        <taxon>Pleocyemata</taxon>
        <taxon>Brachyura</taxon>
        <taxon>Eubrachyura</taxon>
        <taxon>Portunoidea</taxon>
        <taxon>Portunidae</taxon>
        <taxon>Portuninae</taxon>
        <taxon>Portunus</taxon>
    </lineage>
</organism>
<evidence type="ECO:0000313" key="3">
    <source>
        <dbReference type="Proteomes" id="UP000324222"/>
    </source>
</evidence>
<accession>A0A5B7GVZ6</accession>
<gene>
    <name evidence="2" type="ORF">E2C01_055904</name>
</gene>
<comment type="caution">
    <text evidence="2">The sequence shown here is derived from an EMBL/GenBank/DDBJ whole genome shotgun (WGS) entry which is preliminary data.</text>
</comment>